<evidence type="ECO:0000256" key="6">
    <source>
        <dbReference type="ARBA" id="ARBA00022777"/>
    </source>
</evidence>
<evidence type="ECO:0000259" key="10">
    <source>
        <dbReference type="PROSITE" id="PS50112"/>
    </source>
</evidence>
<evidence type="ECO:0000313" key="12">
    <source>
        <dbReference type="EMBL" id="MDY0405787.1"/>
    </source>
</evidence>
<evidence type="ECO:0000259" key="9">
    <source>
        <dbReference type="PROSITE" id="PS50109"/>
    </source>
</evidence>
<evidence type="ECO:0000313" key="13">
    <source>
        <dbReference type="Proteomes" id="UP001228376"/>
    </source>
</evidence>
<evidence type="ECO:0000256" key="8">
    <source>
        <dbReference type="ARBA" id="ARBA00023012"/>
    </source>
</evidence>
<keyword evidence="7 12" id="KW-0067">ATP-binding</keyword>
<keyword evidence="6" id="KW-0418">Kinase</keyword>
<feature type="domain" description="PAS" evidence="10">
    <location>
        <begin position="32"/>
        <end position="93"/>
    </location>
</feature>
<dbReference type="PROSITE" id="PS50109">
    <property type="entry name" value="HIS_KIN"/>
    <property type="match status" value="1"/>
</dbReference>
<keyword evidence="8" id="KW-0902">Two-component regulatory system</keyword>
<dbReference type="CDD" id="cd00075">
    <property type="entry name" value="HATPase"/>
    <property type="match status" value="1"/>
</dbReference>
<evidence type="ECO:0000256" key="3">
    <source>
        <dbReference type="ARBA" id="ARBA00022553"/>
    </source>
</evidence>
<dbReference type="Gene3D" id="1.10.287.130">
    <property type="match status" value="1"/>
</dbReference>
<dbReference type="Gene3D" id="3.30.450.20">
    <property type="entry name" value="PAS domain"/>
    <property type="match status" value="1"/>
</dbReference>
<evidence type="ECO:0000256" key="2">
    <source>
        <dbReference type="ARBA" id="ARBA00012438"/>
    </source>
</evidence>
<keyword evidence="13" id="KW-1185">Reference proteome</keyword>
<proteinExistence type="predicted"/>
<dbReference type="SUPFAM" id="SSF47384">
    <property type="entry name" value="Homodimeric domain of signal transducing histidine kinase"/>
    <property type="match status" value="1"/>
</dbReference>
<organism evidence="12 13">
    <name type="scientific">Tigheibacillus jepli</name>
    <dbReference type="NCBI Taxonomy" id="3035914"/>
    <lineage>
        <taxon>Bacteria</taxon>
        <taxon>Bacillati</taxon>
        <taxon>Bacillota</taxon>
        <taxon>Bacilli</taxon>
        <taxon>Bacillales</taxon>
        <taxon>Bacillaceae</taxon>
        <taxon>Tigheibacillus</taxon>
    </lineage>
</organism>
<dbReference type="SUPFAM" id="SSF55874">
    <property type="entry name" value="ATPase domain of HSP90 chaperone/DNA topoisomerase II/histidine kinase"/>
    <property type="match status" value="1"/>
</dbReference>
<dbReference type="InterPro" id="IPR000014">
    <property type="entry name" value="PAS"/>
</dbReference>
<dbReference type="PRINTS" id="PR00344">
    <property type="entry name" value="BCTRLSENSOR"/>
</dbReference>
<keyword evidence="4" id="KW-0808">Transferase</keyword>
<keyword evidence="3" id="KW-0597">Phosphoprotein</keyword>
<dbReference type="InterPro" id="IPR000700">
    <property type="entry name" value="PAS-assoc_C"/>
</dbReference>
<name>A0ABU5CHF1_9BACI</name>
<evidence type="ECO:0000259" key="11">
    <source>
        <dbReference type="PROSITE" id="PS50113"/>
    </source>
</evidence>
<dbReference type="Proteomes" id="UP001228376">
    <property type="component" value="Unassembled WGS sequence"/>
</dbReference>
<evidence type="ECO:0000256" key="5">
    <source>
        <dbReference type="ARBA" id="ARBA00022741"/>
    </source>
</evidence>
<dbReference type="EC" id="2.7.13.3" evidence="2"/>
<reference evidence="12 13" key="1">
    <citation type="submission" date="2023-10" db="EMBL/GenBank/DDBJ databases">
        <title>179-bfca-hs.</title>
        <authorList>
            <person name="Miliotis G."/>
            <person name="Sengupta P."/>
            <person name="Hameed A."/>
            <person name="Chuvochina M."/>
            <person name="Mcdonagh F."/>
            <person name="Simpson A.C."/>
            <person name="Singh N.K."/>
            <person name="Rekha P.D."/>
            <person name="Raman K."/>
            <person name="Hugenholtz P."/>
            <person name="Venkateswaran K."/>
        </authorList>
    </citation>
    <scope>NUCLEOTIDE SEQUENCE [LARGE SCALE GENOMIC DNA]</scope>
    <source>
        <strain evidence="12 13">179-BFC-A-HS</strain>
    </source>
</reference>
<dbReference type="InterPro" id="IPR003661">
    <property type="entry name" value="HisK_dim/P_dom"/>
</dbReference>
<dbReference type="GO" id="GO:0005524">
    <property type="term" value="F:ATP binding"/>
    <property type="evidence" value="ECO:0007669"/>
    <property type="project" value="UniProtKB-KW"/>
</dbReference>
<dbReference type="RefSeq" id="WP_306068293.1">
    <property type="nucleotide sequence ID" value="NZ_JAROCA020000001.1"/>
</dbReference>
<dbReference type="SUPFAM" id="SSF55785">
    <property type="entry name" value="PYP-like sensor domain (PAS domain)"/>
    <property type="match status" value="1"/>
</dbReference>
<protein>
    <recommendedName>
        <fullName evidence="2">histidine kinase</fullName>
        <ecNumber evidence="2">2.7.13.3</ecNumber>
    </recommendedName>
</protein>
<dbReference type="InterPro" id="IPR003594">
    <property type="entry name" value="HATPase_dom"/>
</dbReference>
<dbReference type="InterPro" id="IPR005467">
    <property type="entry name" value="His_kinase_dom"/>
</dbReference>
<accession>A0ABU5CHF1</accession>
<keyword evidence="5" id="KW-0547">Nucleotide-binding</keyword>
<evidence type="ECO:0000256" key="7">
    <source>
        <dbReference type="ARBA" id="ARBA00022840"/>
    </source>
</evidence>
<dbReference type="PANTHER" id="PTHR43065:SF34">
    <property type="entry name" value="SPORULATION KINASE A"/>
    <property type="match status" value="1"/>
</dbReference>
<dbReference type="Pfam" id="PF02518">
    <property type="entry name" value="HATPase_c"/>
    <property type="match status" value="1"/>
</dbReference>
<dbReference type="InterPro" id="IPR036890">
    <property type="entry name" value="HATPase_C_sf"/>
</dbReference>
<dbReference type="InterPro" id="IPR004358">
    <property type="entry name" value="Sig_transdc_His_kin-like_C"/>
</dbReference>
<gene>
    <name evidence="12" type="ORF">P5G51_010635</name>
</gene>
<sequence>MNQIGGENDSSTTGSDFKFLDGTAHISSIGELPKLIQDWIEDNCSETISLWDEEGNLVFVSRSIHKILGYFPKEIIGRHWSTIVSPDDYSEMKLAFHKINCEAETKPTVKINLLDHNEKYVWCECKLDKLADLENHQVYYIVLIQDITDKKELENMMVSYEKMSIAGQLAAGVAHEIRNPLTSLKGFLQLLQAGGAQKEAYYNIMIDEIKKMEQITSELLYISKPLTDFRQMEPLGTMVADIIKLLTPQAKIKGIDFILNTAGDVLLYCDRSQIKQVLINIVKNAIEAMENEGTITIDISKSQSCVHLKIIDEGPGIDDAIIHKLGEPFFTTKENGTGLGLMVTKQILERHHADLQIYNNQTKGSTFDITFYNTKS</sequence>
<dbReference type="NCBIfam" id="TIGR00229">
    <property type="entry name" value="sensory_box"/>
    <property type="match status" value="1"/>
</dbReference>
<dbReference type="Pfam" id="PF00512">
    <property type="entry name" value="HisKA"/>
    <property type="match status" value="1"/>
</dbReference>
<dbReference type="SMART" id="SM00091">
    <property type="entry name" value="PAS"/>
    <property type="match status" value="1"/>
</dbReference>
<evidence type="ECO:0000256" key="4">
    <source>
        <dbReference type="ARBA" id="ARBA00022679"/>
    </source>
</evidence>
<dbReference type="PANTHER" id="PTHR43065">
    <property type="entry name" value="SENSOR HISTIDINE KINASE"/>
    <property type="match status" value="1"/>
</dbReference>
<dbReference type="CDD" id="cd00130">
    <property type="entry name" value="PAS"/>
    <property type="match status" value="1"/>
</dbReference>
<feature type="domain" description="PAC" evidence="11">
    <location>
        <begin position="107"/>
        <end position="159"/>
    </location>
</feature>
<evidence type="ECO:0000256" key="1">
    <source>
        <dbReference type="ARBA" id="ARBA00000085"/>
    </source>
</evidence>
<dbReference type="PROSITE" id="PS50112">
    <property type="entry name" value="PAS"/>
    <property type="match status" value="1"/>
</dbReference>
<feature type="domain" description="Histidine kinase" evidence="9">
    <location>
        <begin position="172"/>
        <end position="375"/>
    </location>
</feature>
<dbReference type="Gene3D" id="3.30.565.10">
    <property type="entry name" value="Histidine kinase-like ATPase, C-terminal domain"/>
    <property type="match status" value="1"/>
</dbReference>
<dbReference type="CDD" id="cd00082">
    <property type="entry name" value="HisKA"/>
    <property type="match status" value="1"/>
</dbReference>
<dbReference type="InterPro" id="IPR036097">
    <property type="entry name" value="HisK_dim/P_sf"/>
</dbReference>
<dbReference type="EMBL" id="JAROCA020000001">
    <property type="protein sequence ID" value="MDY0405787.1"/>
    <property type="molecule type" value="Genomic_DNA"/>
</dbReference>
<dbReference type="PROSITE" id="PS50113">
    <property type="entry name" value="PAC"/>
    <property type="match status" value="1"/>
</dbReference>
<dbReference type="Pfam" id="PF13426">
    <property type="entry name" value="PAS_9"/>
    <property type="match status" value="1"/>
</dbReference>
<dbReference type="SMART" id="SM00388">
    <property type="entry name" value="HisKA"/>
    <property type="match status" value="1"/>
</dbReference>
<dbReference type="SMART" id="SM00387">
    <property type="entry name" value="HATPase_c"/>
    <property type="match status" value="1"/>
</dbReference>
<dbReference type="InterPro" id="IPR035965">
    <property type="entry name" value="PAS-like_dom_sf"/>
</dbReference>
<comment type="catalytic activity">
    <reaction evidence="1">
        <text>ATP + protein L-histidine = ADP + protein N-phospho-L-histidine.</text>
        <dbReference type="EC" id="2.7.13.3"/>
    </reaction>
</comment>
<comment type="caution">
    <text evidence="12">The sequence shown here is derived from an EMBL/GenBank/DDBJ whole genome shotgun (WGS) entry which is preliminary data.</text>
</comment>